<dbReference type="OrthoDB" id="5873834at2759"/>
<keyword evidence="2" id="KW-1185">Reference proteome</keyword>
<dbReference type="EMBL" id="BGZK01000044">
    <property type="protein sequence ID" value="GBP11031.1"/>
    <property type="molecule type" value="Genomic_DNA"/>
</dbReference>
<dbReference type="Proteomes" id="UP000299102">
    <property type="component" value="Unassembled WGS sequence"/>
</dbReference>
<dbReference type="AlphaFoldDB" id="A0A4C1TCJ8"/>
<name>A0A4C1TCJ8_EUMVA</name>
<reference evidence="1 2" key="1">
    <citation type="journal article" date="2019" name="Commun. Biol.">
        <title>The bagworm genome reveals a unique fibroin gene that provides high tensile strength.</title>
        <authorList>
            <person name="Kono N."/>
            <person name="Nakamura H."/>
            <person name="Ohtoshi R."/>
            <person name="Tomita M."/>
            <person name="Numata K."/>
            <person name="Arakawa K."/>
        </authorList>
    </citation>
    <scope>NUCLEOTIDE SEQUENCE [LARGE SCALE GENOMIC DNA]</scope>
</reference>
<comment type="caution">
    <text evidence="1">The sequence shown here is derived from an EMBL/GenBank/DDBJ whole genome shotgun (WGS) entry which is preliminary data.</text>
</comment>
<evidence type="ECO:0000313" key="2">
    <source>
        <dbReference type="Proteomes" id="UP000299102"/>
    </source>
</evidence>
<accession>A0A4C1TCJ8</accession>
<gene>
    <name evidence="1" type="ORF">EVAR_79708_1</name>
</gene>
<organism evidence="1 2">
    <name type="scientific">Eumeta variegata</name>
    <name type="common">Bagworm moth</name>
    <name type="synonym">Eumeta japonica</name>
    <dbReference type="NCBI Taxonomy" id="151549"/>
    <lineage>
        <taxon>Eukaryota</taxon>
        <taxon>Metazoa</taxon>
        <taxon>Ecdysozoa</taxon>
        <taxon>Arthropoda</taxon>
        <taxon>Hexapoda</taxon>
        <taxon>Insecta</taxon>
        <taxon>Pterygota</taxon>
        <taxon>Neoptera</taxon>
        <taxon>Endopterygota</taxon>
        <taxon>Lepidoptera</taxon>
        <taxon>Glossata</taxon>
        <taxon>Ditrysia</taxon>
        <taxon>Tineoidea</taxon>
        <taxon>Psychidae</taxon>
        <taxon>Oiketicinae</taxon>
        <taxon>Eumeta</taxon>
    </lineage>
</organism>
<proteinExistence type="predicted"/>
<sequence length="133" mass="14215">MVDGGSSVVAPAHSVPIMLSCLFCRVARGRRWLPRVRARRVHNVCGPGTKLVGRARVPRETDSGRLHEDTGTGAGPEIMVAPDSEAPAYPRIAAAACESPSAVEVRHGADLYIRTSWVDAALALSELEKVFIS</sequence>
<evidence type="ECO:0000313" key="1">
    <source>
        <dbReference type="EMBL" id="GBP11031.1"/>
    </source>
</evidence>
<protein>
    <submittedName>
        <fullName evidence="1">Uncharacterized protein</fullName>
    </submittedName>
</protein>